<evidence type="ECO:0000313" key="4">
    <source>
        <dbReference type="Proteomes" id="UP000266376"/>
    </source>
</evidence>
<dbReference type="Proteomes" id="UP000266376">
    <property type="component" value="Unassembled WGS sequence"/>
</dbReference>
<feature type="domain" description="Purine catabolism PurC-like" evidence="2">
    <location>
        <begin position="8"/>
        <end position="65"/>
    </location>
</feature>
<proteinExistence type="predicted"/>
<accession>A0A395XQQ2</accession>
<dbReference type="InterPro" id="IPR012914">
    <property type="entry name" value="PucR_dom"/>
</dbReference>
<sequence length="83" mass="9679">MKVSLEWLLQQSGLKGLRCITGESLLRKKKFQGISVLDNPNATRWVKEGELVITSGYILEEQKEKKRHDHQRTDRGRLYRIGN</sequence>
<evidence type="ECO:0000313" key="3">
    <source>
        <dbReference type="EMBL" id="RGW53060.1"/>
    </source>
</evidence>
<evidence type="ECO:0000256" key="1">
    <source>
        <dbReference type="SAM" id="MobiDB-lite"/>
    </source>
</evidence>
<name>A0A395XQQ2_9FIRM</name>
<reference evidence="3 4" key="1">
    <citation type="submission" date="2018-08" db="EMBL/GenBank/DDBJ databases">
        <title>A genome reference for cultivated species of the human gut microbiota.</title>
        <authorList>
            <person name="Zou Y."/>
            <person name="Xue W."/>
            <person name="Luo G."/>
        </authorList>
    </citation>
    <scope>NUCLEOTIDE SEQUENCE [LARGE SCALE GENOMIC DNA]</scope>
    <source>
        <strain evidence="3 4">AF12-11</strain>
    </source>
</reference>
<protein>
    <recommendedName>
        <fullName evidence="2">Purine catabolism PurC-like domain-containing protein</fullName>
    </recommendedName>
</protein>
<organism evidence="3 4">
    <name type="scientific">Dorea formicigenerans</name>
    <dbReference type="NCBI Taxonomy" id="39486"/>
    <lineage>
        <taxon>Bacteria</taxon>
        <taxon>Bacillati</taxon>
        <taxon>Bacillota</taxon>
        <taxon>Clostridia</taxon>
        <taxon>Lachnospirales</taxon>
        <taxon>Lachnospiraceae</taxon>
        <taxon>Dorea</taxon>
    </lineage>
</organism>
<feature type="region of interest" description="Disordered" evidence="1">
    <location>
        <begin position="63"/>
        <end position="83"/>
    </location>
</feature>
<gene>
    <name evidence="3" type="ORF">DWV67_08475</name>
</gene>
<dbReference type="AlphaFoldDB" id="A0A395XQQ2"/>
<dbReference type="Pfam" id="PF07905">
    <property type="entry name" value="PucR"/>
    <property type="match status" value="1"/>
</dbReference>
<comment type="caution">
    <text evidence="3">The sequence shown here is derived from an EMBL/GenBank/DDBJ whole genome shotgun (WGS) entry which is preliminary data.</text>
</comment>
<dbReference type="EMBL" id="QSAJ01000018">
    <property type="protein sequence ID" value="RGW53060.1"/>
    <property type="molecule type" value="Genomic_DNA"/>
</dbReference>
<evidence type="ECO:0000259" key="2">
    <source>
        <dbReference type="Pfam" id="PF07905"/>
    </source>
</evidence>